<proteinExistence type="predicted"/>
<dbReference type="AlphaFoldDB" id="A0A1Q2MID4"/>
<dbReference type="InterPro" id="IPR011493">
    <property type="entry name" value="GLUG"/>
</dbReference>
<dbReference type="RefSeq" id="WP_146684612.1">
    <property type="nucleotide sequence ID" value="NZ_CP019646.1"/>
</dbReference>
<feature type="domain" description="GLUG" evidence="1">
    <location>
        <begin position="580"/>
        <end position="601"/>
    </location>
</feature>
<keyword evidence="3" id="KW-1185">Reference proteome</keyword>
<dbReference type="Proteomes" id="UP000188181">
    <property type="component" value="Chromosome"/>
</dbReference>
<evidence type="ECO:0000313" key="2">
    <source>
        <dbReference type="EMBL" id="AQQ72419.1"/>
    </source>
</evidence>
<evidence type="ECO:0000313" key="3">
    <source>
        <dbReference type="Proteomes" id="UP000188181"/>
    </source>
</evidence>
<sequence length="1039" mass="108818" precursor="true">MNSSKDFLKRVCTVITILSFFPNPVFGFSGGTGTPENPWHIYNRSDLEAVNNDLTAHYILKNYIDLTSKTYARAVIAPDTSTDQGYQGTEFSGSLDGNSYPITNLKVNGASYCGLFGMIGPDAEINNVRLVSTAVNGTKYAGGLCGYNKGNVSNSYSTGSVNGDFYIGGLAGYNYQGKIERCYSMSTVTGTSYHAGGLVGYNDGIVTNSYAVSMVVGEISVIGNSDVGGMVGLNTGSIETSFSAGGVSGSGNSAGGLVGCNDGNITASYATGAVSLTGAYGTNAGGLAGRNNGGIISNCYSTGPVGGKIFIGGLIGDNSRGSVTNCFSTGDVTGTSFTGGLIGTGMGAANSFWDTQTSNLLISYGGIGLRTQQMKDMHFYSANNWAGGTWTIDQGSDYPHLYWENLPGEAIVDPVVSMEGSGQPLDPWIIESKSDFLSVCSGTFFWKKNYMLNINIDMSGEEYNRALIGYDSLNAFTGSFDGGGHIISNLAISGSGCIGLFGILDAGGQIKSLGLENVSIISTGDITGGLVADCRGIVTNCHFSGVVSGMQFTGGLAGRIERGLVRDCFSSGDIIGSTFAGGLAGYNSGSVTNCYSTGSVSGESSVGGLVGYLDDEDNGSVTCCYSTGHVNGVQQVGGLVGYTENRENVKYGLWDTVTSGTETSSGGVGKTTDQMHEESTFIDAGWDFVGETANGTNDAWTMPSEGGCPVLSTLSGYIPPVLSGEGTQANPYLISSPQELGALYHWGTYAFYRMTDDIDLTGIQWATAVIPFFNGYFDGDGHIIRNMNINGSTYLGLIASLGRGADVSSLGVENASINGIAYIGGLAGVNSGKLSSCFSTGSVQSSGYDTFIGGLAGDNRGDVINCYSTCSVSGQTHTGGLLGENSGYVEKCYSAGPVSGLYYAIRGFIGGYESSQYTATGCFWDIETSGIGNPGDYNYGAIGATTLQMQTIGNFCVAGWDFTEQDGDPADWFMPYKSYPILSWQEFYLGYDSFALLSKYWQQNGCWEPQSCSQADFYMDGVIDILDLIKLSQSWLDKT</sequence>
<feature type="domain" description="GLUG" evidence="1">
    <location>
        <begin position="165"/>
        <end position="189"/>
    </location>
</feature>
<gene>
    <name evidence="2" type="ORF">SMSP2_02803</name>
</gene>
<dbReference type="Gene3D" id="2.160.20.110">
    <property type="match status" value="4"/>
</dbReference>
<evidence type="ECO:0000259" key="1">
    <source>
        <dbReference type="Pfam" id="PF07581"/>
    </source>
</evidence>
<dbReference type="OrthoDB" id="363253at2"/>
<organism evidence="2 3">
    <name type="scientific">Limihaloglobus sulfuriphilus</name>
    <dbReference type="NCBI Taxonomy" id="1851148"/>
    <lineage>
        <taxon>Bacteria</taxon>
        <taxon>Pseudomonadati</taxon>
        <taxon>Planctomycetota</taxon>
        <taxon>Phycisphaerae</taxon>
        <taxon>Sedimentisphaerales</taxon>
        <taxon>Sedimentisphaeraceae</taxon>
        <taxon>Limihaloglobus</taxon>
    </lineage>
</organism>
<dbReference type="KEGG" id="pbas:SMSP2_02803"/>
<name>A0A1Q2MID4_9BACT</name>
<protein>
    <submittedName>
        <fullName evidence="2">GLUG domain protein</fullName>
    </submittedName>
</protein>
<feature type="domain" description="GLUG" evidence="1">
    <location>
        <begin position="281"/>
        <end position="303"/>
    </location>
</feature>
<reference evidence="3" key="1">
    <citation type="submission" date="2017-02" db="EMBL/GenBank/DDBJ databases">
        <title>Comparative genomics and description of representatives of a novel lineage of planctomycetes thriving in anoxic sediments.</title>
        <authorList>
            <person name="Spring S."/>
            <person name="Bunk B."/>
            <person name="Sproer C."/>
        </authorList>
    </citation>
    <scope>NUCLEOTIDE SEQUENCE [LARGE SCALE GENOMIC DNA]</scope>
    <source>
        <strain evidence="3">SM-Chi-D1</strain>
    </source>
</reference>
<dbReference type="STRING" id="1851148.SMSP2_02803"/>
<dbReference type="Pfam" id="PF07581">
    <property type="entry name" value="Glug"/>
    <property type="match status" value="4"/>
</dbReference>
<dbReference type="EMBL" id="CP019646">
    <property type="protein sequence ID" value="AQQ72419.1"/>
    <property type="molecule type" value="Genomic_DNA"/>
</dbReference>
<accession>A0A1Q2MID4</accession>
<feature type="domain" description="GLUG" evidence="1">
    <location>
        <begin position="138"/>
        <end position="162"/>
    </location>
</feature>